<evidence type="ECO:0000259" key="5">
    <source>
        <dbReference type="Pfam" id="PF03732"/>
    </source>
</evidence>
<dbReference type="AlphaFoldDB" id="A0A7J7MY03"/>
<name>A0A7J7MY03_9MAGN</name>
<protein>
    <recommendedName>
        <fullName evidence="5">Retrotransposon gag domain-containing protein</fullName>
    </recommendedName>
</protein>
<dbReference type="InterPro" id="IPR005162">
    <property type="entry name" value="Retrotrans_gag_dom"/>
</dbReference>
<dbReference type="EMBL" id="JACGCM010001188">
    <property type="protein sequence ID" value="KAF6159773.1"/>
    <property type="molecule type" value="Genomic_DNA"/>
</dbReference>
<evidence type="ECO:0000256" key="3">
    <source>
        <dbReference type="ARBA" id="ARBA00022723"/>
    </source>
</evidence>
<evidence type="ECO:0000256" key="1">
    <source>
        <dbReference type="ARBA" id="ARBA00004123"/>
    </source>
</evidence>
<keyword evidence="4" id="KW-0539">Nucleus</keyword>
<gene>
    <name evidence="6" type="ORF">GIB67_030031</name>
</gene>
<keyword evidence="7" id="KW-1185">Reference proteome</keyword>
<proteinExistence type="inferred from homology"/>
<evidence type="ECO:0000256" key="2">
    <source>
        <dbReference type="ARBA" id="ARBA00006801"/>
    </source>
</evidence>
<dbReference type="PANTHER" id="PTHR12549">
    <property type="entry name" value="JMJC DOMAIN-CONTAINING HISTONE DEMETHYLATION PROTEIN"/>
    <property type="match status" value="1"/>
</dbReference>
<dbReference type="Pfam" id="PF03732">
    <property type="entry name" value="Retrotrans_gag"/>
    <property type="match status" value="1"/>
</dbReference>
<dbReference type="Proteomes" id="UP000541444">
    <property type="component" value="Unassembled WGS sequence"/>
</dbReference>
<evidence type="ECO:0000313" key="7">
    <source>
        <dbReference type="Proteomes" id="UP000541444"/>
    </source>
</evidence>
<dbReference type="GO" id="GO:0003712">
    <property type="term" value="F:transcription coregulator activity"/>
    <property type="evidence" value="ECO:0007669"/>
    <property type="project" value="TreeGrafter"/>
</dbReference>
<dbReference type="Gene3D" id="2.60.120.650">
    <property type="entry name" value="Cupin"/>
    <property type="match status" value="1"/>
</dbReference>
<comment type="subcellular location">
    <subcellularLocation>
        <location evidence="1">Nucleus</location>
    </subcellularLocation>
</comment>
<dbReference type="PANTHER" id="PTHR12549:SF11">
    <property type="entry name" value="LYSINE-SPECIFIC DEMETHYLASE JMJ25"/>
    <property type="match status" value="1"/>
</dbReference>
<keyword evidence="3" id="KW-0479">Metal-binding</keyword>
<dbReference type="GO" id="GO:0032454">
    <property type="term" value="F:histone H3K9 demethylase activity"/>
    <property type="evidence" value="ECO:0007669"/>
    <property type="project" value="InterPro"/>
</dbReference>
<reference evidence="6 7" key="1">
    <citation type="journal article" date="2020" name="IScience">
        <title>Genome Sequencing of the Endangered Kingdonia uniflora (Circaeasteraceae, Ranunculales) Reveals Potential Mechanisms of Evolutionary Specialization.</title>
        <authorList>
            <person name="Sun Y."/>
            <person name="Deng T."/>
            <person name="Zhang A."/>
            <person name="Moore M.J."/>
            <person name="Landis J.B."/>
            <person name="Lin N."/>
            <person name="Zhang H."/>
            <person name="Zhang X."/>
            <person name="Huang J."/>
            <person name="Zhang X."/>
            <person name="Sun H."/>
            <person name="Wang H."/>
        </authorList>
    </citation>
    <scope>NUCLEOTIDE SEQUENCE [LARGE SCALE GENOMIC DNA]</scope>
    <source>
        <strain evidence="6">TB1705</strain>
        <tissue evidence="6">Leaf</tissue>
    </source>
</reference>
<dbReference type="InterPro" id="IPR045109">
    <property type="entry name" value="LSDs-like"/>
</dbReference>
<evidence type="ECO:0000256" key="4">
    <source>
        <dbReference type="ARBA" id="ARBA00023242"/>
    </source>
</evidence>
<dbReference type="OrthoDB" id="515692at2759"/>
<dbReference type="GO" id="GO:0006357">
    <property type="term" value="P:regulation of transcription by RNA polymerase II"/>
    <property type="evidence" value="ECO:0007669"/>
    <property type="project" value="TreeGrafter"/>
</dbReference>
<comment type="caution">
    <text evidence="6">The sequence shown here is derived from an EMBL/GenBank/DDBJ whole genome shotgun (WGS) entry which is preliminary data.</text>
</comment>
<accession>A0A7J7MY03</accession>
<sequence>MIIESRLTGFAFTWWNSVQQARRTSGYRPILEWWKMRRELKERFIPMNYNEVTFGKLQSLKMGLSSFDDYIDQYYLLEARARLHEIEQQRAQYRPLVPAVPAAAPAIPPVTAPLHHVPLFWVTVMDVANRVTRNVIILHLLKRSASSWMSCIKVAVDFVSPESVSKCLHLTEEFRELPQKHGLKEDKLEVKKMTLHAVREALKELSGRTK</sequence>
<dbReference type="GO" id="GO:0000785">
    <property type="term" value="C:chromatin"/>
    <property type="evidence" value="ECO:0007669"/>
    <property type="project" value="TreeGrafter"/>
</dbReference>
<dbReference type="GO" id="GO:0046872">
    <property type="term" value="F:metal ion binding"/>
    <property type="evidence" value="ECO:0007669"/>
    <property type="project" value="UniProtKB-KW"/>
</dbReference>
<organism evidence="6 7">
    <name type="scientific">Kingdonia uniflora</name>
    <dbReference type="NCBI Taxonomy" id="39325"/>
    <lineage>
        <taxon>Eukaryota</taxon>
        <taxon>Viridiplantae</taxon>
        <taxon>Streptophyta</taxon>
        <taxon>Embryophyta</taxon>
        <taxon>Tracheophyta</taxon>
        <taxon>Spermatophyta</taxon>
        <taxon>Magnoliopsida</taxon>
        <taxon>Ranunculales</taxon>
        <taxon>Circaeasteraceae</taxon>
        <taxon>Kingdonia</taxon>
    </lineage>
</organism>
<comment type="similarity">
    <text evidence="2">Belongs to the JARID1 histone demethylase family.</text>
</comment>
<dbReference type="GO" id="GO:0031490">
    <property type="term" value="F:chromatin DNA binding"/>
    <property type="evidence" value="ECO:0007669"/>
    <property type="project" value="TreeGrafter"/>
</dbReference>
<dbReference type="GO" id="GO:0000118">
    <property type="term" value="C:histone deacetylase complex"/>
    <property type="evidence" value="ECO:0007669"/>
    <property type="project" value="TreeGrafter"/>
</dbReference>
<feature type="domain" description="Retrotransposon gag" evidence="5">
    <location>
        <begin position="3"/>
        <end position="91"/>
    </location>
</feature>
<evidence type="ECO:0000313" key="6">
    <source>
        <dbReference type="EMBL" id="KAF6159773.1"/>
    </source>
</evidence>